<dbReference type="AlphaFoldDB" id="A0AAE9CWX7"/>
<evidence type="ECO:0000313" key="2">
    <source>
        <dbReference type="Proteomes" id="UP000827892"/>
    </source>
</evidence>
<protein>
    <submittedName>
        <fullName evidence="1">Uncharacterized protein</fullName>
    </submittedName>
</protein>
<name>A0AAE9CWX7_CAEBR</name>
<gene>
    <name evidence="1" type="ORF">L3Y34_012694</name>
</gene>
<organism evidence="1 2">
    <name type="scientific">Caenorhabditis briggsae</name>
    <dbReference type="NCBI Taxonomy" id="6238"/>
    <lineage>
        <taxon>Eukaryota</taxon>
        <taxon>Metazoa</taxon>
        <taxon>Ecdysozoa</taxon>
        <taxon>Nematoda</taxon>
        <taxon>Chromadorea</taxon>
        <taxon>Rhabditida</taxon>
        <taxon>Rhabditina</taxon>
        <taxon>Rhabditomorpha</taxon>
        <taxon>Rhabditoidea</taxon>
        <taxon>Rhabditidae</taxon>
        <taxon>Peloderinae</taxon>
        <taxon>Caenorhabditis</taxon>
    </lineage>
</organism>
<accession>A0AAE9CWX7</accession>
<sequence>MIKRMKKITDQAIRNMKCLRGCSVLSVRINRLKCNVVRSELWNVATENSAERKSNRNFVQWETSMPIF</sequence>
<dbReference type="EMBL" id="CP090896">
    <property type="protein sequence ID" value="ULT83631.1"/>
    <property type="molecule type" value="Genomic_DNA"/>
</dbReference>
<proteinExistence type="predicted"/>
<dbReference type="Proteomes" id="UP000827892">
    <property type="component" value="Chromosome X"/>
</dbReference>
<evidence type="ECO:0000313" key="1">
    <source>
        <dbReference type="EMBL" id="ULT83631.1"/>
    </source>
</evidence>
<reference evidence="1 2" key="1">
    <citation type="submission" date="2022-05" db="EMBL/GenBank/DDBJ databases">
        <title>Chromosome-level reference genomes for two strains of Caenorhabditis briggsae: an improved platform for comparative genomics.</title>
        <authorList>
            <person name="Stevens L."/>
            <person name="Andersen E.C."/>
        </authorList>
    </citation>
    <scope>NUCLEOTIDE SEQUENCE [LARGE SCALE GENOMIC DNA]</scope>
    <source>
        <strain evidence="1">QX1410_ONT</strain>
        <tissue evidence="1">Whole-organism</tissue>
    </source>
</reference>